<keyword evidence="2" id="KW-0560">Oxidoreductase</keyword>
<sequence>MAAGAVEDSKQHELPFLLEKWLSCIDYLAADCLGGPKVIRLAHVINMQKGGTLLICLLMMKKSGNYSATATTYTALHGGYGLCWLLKELIFPDQKWQKKITFGSAIAVFLSVLGPYWYIAYNAIMCHAEQSNMSLCVAIIVYSIGIALMMGSDCQKYFVLKKEKGLITDGFFSRIRHPNYLGEMLIYGSFAFVSKDIRSFGVLAWVWVGLFAPFILRKERSMSRYRGWRSYTLRSGLLWPRLFPAKERAAAC</sequence>
<dbReference type="EMBL" id="MKKU01000629">
    <property type="protein sequence ID" value="RNF05625.1"/>
    <property type="molecule type" value="Genomic_DNA"/>
</dbReference>
<dbReference type="PROSITE" id="PS50244">
    <property type="entry name" value="S5A_REDUCTASE"/>
    <property type="match status" value="1"/>
</dbReference>
<dbReference type="AlphaFoldDB" id="A0A422NJI0"/>
<dbReference type="PANTHER" id="PTHR32251:SF33">
    <property type="entry name" value="STEROID 5-ALPHA REDUCTASE C-TERMINAL DOMAIN-CONTAINING PROTEIN"/>
    <property type="match status" value="1"/>
</dbReference>
<proteinExistence type="predicted"/>
<accession>A0A422NJI0</accession>
<evidence type="ECO:0000313" key="2">
    <source>
        <dbReference type="EMBL" id="RNF05625.1"/>
    </source>
</evidence>
<dbReference type="OrthoDB" id="67965at2759"/>
<keyword evidence="1" id="KW-1133">Transmembrane helix</keyword>
<dbReference type="Pfam" id="PF06966">
    <property type="entry name" value="DUF1295"/>
    <property type="match status" value="1"/>
</dbReference>
<dbReference type="GeneID" id="40321411"/>
<name>A0A422NJI0_9TRYP</name>
<gene>
    <name evidence="2" type="ORF">Tco025E_07800</name>
</gene>
<dbReference type="RefSeq" id="XP_029225286.1">
    <property type="nucleotide sequence ID" value="XM_029374659.1"/>
</dbReference>
<dbReference type="PANTHER" id="PTHR32251">
    <property type="entry name" value="3-OXO-5-ALPHA-STEROID 4-DEHYDROGENASE"/>
    <property type="match status" value="1"/>
</dbReference>
<dbReference type="Proteomes" id="UP000284403">
    <property type="component" value="Unassembled WGS sequence"/>
</dbReference>
<comment type="caution">
    <text evidence="2">The sequence shown here is derived from an EMBL/GenBank/DDBJ whole genome shotgun (WGS) entry which is preliminary data.</text>
</comment>
<dbReference type="Gene3D" id="1.20.120.1630">
    <property type="match status" value="1"/>
</dbReference>
<feature type="transmembrane region" description="Helical" evidence="1">
    <location>
        <begin position="133"/>
        <end position="151"/>
    </location>
</feature>
<dbReference type="GO" id="GO:0016020">
    <property type="term" value="C:membrane"/>
    <property type="evidence" value="ECO:0007669"/>
    <property type="project" value="TreeGrafter"/>
</dbReference>
<dbReference type="GO" id="GO:0016491">
    <property type="term" value="F:oxidoreductase activity"/>
    <property type="evidence" value="ECO:0007669"/>
    <property type="project" value="UniProtKB-KW"/>
</dbReference>
<dbReference type="InterPro" id="IPR010721">
    <property type="entry name" value="UstE-like"/>
</dbReference>
<keyword evidence="3" id="KW-1185">Reference proteome</keyword>
<evidence type="ECO:0000313" key="3">
    <source>
        <dbReference type="Proteomes" id="UP000284403"/>
    </source>
</evidence>
<organism evidence="2 3">
    <name type="scientific">Trypanosoma conorhini</name>
    <dbReference type="NCBI Taxonomy" id="83891"/>
    <lineage>
        <taxon>Eukaryota</taxon>
        <taxon>Discoba</taxon>
        <taxon>Euglenozoa</taxon>
        <taxon>Kinetoplastea</taxon>
        <taxon>Metakinetoplastina</taxon>
        <taxon>Trypanosomatida</taxon>
        <taxon>Trypanosomatidae</taxon>
        <taxon>Trypanosoma</taxon>
    </lineage>
</organism>
<feature type="transmembrane region" description="Helical" evidence="1">
    <location>
        <begin position="197"/>
        <end position="216"/>
    </location>
</feature>
<dbReference type="EC" id="1.3.-.-" evidence="2"/>
<feature type="transmembrane region" description="Helical" evidence="1">
    <location>
        <begin position="100"/>
        <end position="121"/>
    </location>
</feature>
<keyword evidence="1" id="KW-0812">Transmembrane</keyword>
<protein>
    <submittedName>
        <fullName evidence="2">Putative C-14 sterol reductase</fullName>
        <ecNumber evidence="2">1.3.-.-</ecNumber>
    </submittedName>
</protein>
<evidence type="ECO:0000256" key="1">
    <source>
        <dbReference type="SAM" id="Phobius"/>
    </source>
</evidence>
<reference evidence="2 3" key="1">
    <citation type="journal article" date="2018" name="BMC Genomics">
        <title>Genomic comparison of Trypanosoma conorhini and Trypanosoma rangeli to Trypanosoma cruzi strains of high and low virulence.</title>
        <authorList>
            <person name="Bradwell K.R."/>
            <person name="Koparde V.N."/>
            <person name="Matveyev A.V."/>
            <person name="Serrano M.G."/>
            <person name="Alves J.M."/>
            <person name="Parikh H."/>
            <person name="Huang B."/>
            <person name="Lee V."/>
            <person name="Espinosa-Alvarez O."/>
            <person name="Ortiz P.A."/>
            <person name="Costa-Martins A.G."/>
            <person name="Teixeira M.M."/>
            <person name="Buck G.A."/>
        </authorList>
    </citation>
    <scope>NUCLEOTIDE SEQUENCE [LARGE SCALE GENOMIC DNA]</scope>
    <source>
        <strain evidence="2 3">025E</strain>
    </source>
</reference>
<keyword evidence="1" id="KW-0472">Membrane</keyword>